<evidence type="ECO:0000313" key="2">
    <source>
        <dbReference type="Proteomes" id="UP000620124"/>
    </source>
</evidence>
<proteinExistence type="predicted"/>
<protein>
    <submittedName>
        <fullName evidence="1">F-box domain-containing protein</fullName>
    </submittedName>
</protein>
<dbReference type="Proteomes" id="UP000620124">
    <property type="component" value="Unassembled WGS sequence"/>
</dbReference>
<comment type="caution">
    <text evidence="1">The sequence shown here is derived from an EMBL/GenBank/DDBJ whole genome shotgun (WGS) entry which is preliminary data.</text>
</comment>
<dbReference type="OrthoDB" id="2922096at2759"/>
<accession>A0A8H6Z0E2</accession>
<organism evidence="1 2">
    <name type="scientific">Mycena venus</name>
    <dbReference type="NCBI Taxonomy" id="2733690"/>
    <lineage>
        <taxon>Eukaryota</taxon>
        <taxon>Fungi</taxon>
        <taxon>Dikarya</taxon>
        <taxon>Basidiomycota</taxon>
        <taxon>Agaricomycotina</taxon>
        <taxon>Agaricomycetes</taxon>
        <taxon>Agaricomycetidae</taxon>
        <taxon>Agaricales</taxon>
        <taxon>Marasmiineae</taxon>
        <taxon>Mycenaceae</taxon>
        <taxon>Mycena</taxon>
    </lineage>
</organism>
<sequence>MKRENIILRIRLSDIESQLLQMETDSDTATNRRTSTRLKQERQRRLMKEKETIQESLDLIIYPILGIPVEITSEIFLHCLPVVAARPDANLAPMLLGRICRKWRQITCNTPRLWGTLRLDYWGGDRPRLNFLVQNWLRRAGGVSLSLNLSFPYTHCSFFESCLCRLSCPSSSIFTDHWGRLTSFSGLCLTLAECADLLLRASRLIQCEFLLIRRSTLPARITHILLADLEILTLGTSTSLDTLLLDFLTLPRLCSLRLVSILDHPFDDVFLSFLQGAPGIQTFRVHLGVSYPTHEVMTAVLSAMPALCSFELHLGFPDAIIFDMLRLLNESIAFLPRLQNLVFFVSESVPWEDRWTPILVDALNSRWEAKSGIAQLVDFEFQFIMDHTAELDVDISDCVLKLRERGMRIYVGPPV</sequence>
<gene>
    <name evidence="1" type="ORF">MVEN_00192900</name>
</gene>
<keyword evidence="2" id="KW-1185">Reference proteome</keyword>
<evidence type="ECO:0000313" key="1">
    <source>
        <dbReference type="EMBL" id="KAF7368684.1"/>
    </source>
</evidence>
<name>A0A8H6Z0E2_9AGAR</name>
<dbReference type="AlphaFoldDB" id="A0A8H6Z0E2"/>
<dbReference type="EMBL" id="JACAZI010000002">
    <property type="protein sequence ID" value="KAF7368684.1"/>
    <property type="molecule type" value="Genomic_DNA"/>
</dbReference>
<reference evidence="1" key="1">
    <citation type="submission" date="2020-05" db="EMBL/GenBank/DDBJ databases">
        <title>Mycena genomes resolve the evolution of fungal bioluminescence.</title>
        <authorList>
            <person name="Tsai I.J."/>
        </authorList>
    </citation>
    <scope>NUCLEOTIDE SEQUENCE</scope>
    <source>
        <strain evidence="1">CCC161011</strain>
    </source>
</reference>